<keyword evidence="1" id="KW-1133">Transmembrane helix</keyword>
<protein>
    <submittedName>
        <fullName evidence="2">Sensor histidine kinase</fullName>
    </submittedName>
</protein>
<dbReference type="EMBL" id="SZOH01002142">
    <property type="protein sequence ID" value="TKI96664.1"/>
    <property type="molecule type" value="Genomic_DNA"/>
</dbReference>
<keyword evidence="1" id="KW-0812">Transmembrane</keyword>
<evidence type="ECO:0000313" key="3">
    <source>
        <dbReference type="Proteomes" id="UP000308444"/>
    </source>
</evidence>
<feature type="transmembrane region" description="Helical" evidence="1">
    <location>
        <begin position="39"/>
        <end position="58"/>
    </location>
</feature>
<keyword evidence="2" id="KW-0808">Transferase</keyword>
<evidence type="ECO:0000313" key="2">
    <source>
        <dbReference type="EMBL" id="TKI96664.1"/>
    </source>
</evidence>
<gene>
    <name evidence="2" type="ORF">FC695_25975</name>
</gene>
<dbReference type="GO" id="GO:0016301">
    <property type="term" value="F:kinase activity"/>
    <property type="evidence" value="ECO:0007669"/>
    <property type="project" value="UniProtKB-KW"/>
</dbReference>
<feature type="transmembrane region" description="Helical" evidence="1">
    <location>
        <begin position="7"/>
        <end position="24"/>
    </location>
</feature>
<comment type="caution">
    <text evidence="2">The sequence shown here is derived from an EMBL/GenBank/DDBJ whole genome shotgun (WGS) entry which is preliminary data.</text>
</comment>
<keyword evidence="1" id="KW-0472">Membrane</keyword>
<accession>A0A9X9F406</accession>
<evidence type="ECO:0000256" key="1">
    <source>
        <dbReference type="SAM" id="Phobius"/>
    </source>
</evidence>
<sequence length="76" mass="8860">MELIRDLLIQIAIIILPLFLYEAIRLNRYQEMPPKPNRYFIMFLSSVTLVLSMTYSICFGNVCGYNFHPIPIVSGF</sequence>
<organism evidence="2 3">
    <name type="scientific">Bacillus cereus</name>
    <dbReference type="NCBI Taxonomy" id="1396"/>
    <lineage>
        <taxon>Bacteria</taxon>
        <taxon>Bacillati</taxon>
        <taxon>Bacillota</taxon>
        <taxon>Bacilli</taxon>
        <taxon>Bacillales</taxon>
        <taxon>Bacillaceae</taxon>
        <taxon>Bacillus</taxon>
        <taxon>Bacillus cereus group</taxon>
    </lineage>
</organism>
<keyword evidence="2" id="KW-0418">Kinase</keyword>
<dbReference type="AlphaFoldDB" id="A0A9X9F406"/>
<name>A0A9X9F406_BACCE</name>
<proteinExistence type="predicted"/>
<dbReference type="Proteomes" id="UP000308444">
    <property type="component" value="Unassembled WGS sequence"/>
</dbReference>
<feature type="non-terminal residue" evidence="2">
    <location>
        <position position="76"/>
    </location>
</feature>
<reference evidence="2 3" key="1">
    <citation type="journal article" date="2019" name="Environ. Microbiol.">
        <title>An active ?-lactamase is a part of an orchestrated cell wall stress resistance network of Bacillus subtilis and related rhizosphere species.</title>
        <authorList>
            <person name="Bucher T."/>
            <person name="Keren-Paz A."/>
            <person name="Hausser J."/>
            <person name="Olender T."/>
            <person name="Cytryn E."/>
            <person name="Kolodkin-Gal I."/>
        </authorList>
    </citation>
    <scope>NUCLEOTIDE SEQUENCE [LARGE SCALE GENOMIC DNA]</scope>
    <source>
        <strain evidence="2 3">I32</strain>
    </source>
</reference>